<evidence type="ECO:0000256" key="7">
    <source>
        <dbReference type="ARBA" id="ARBA00049972"/>
    </source>
</evidence>
<dbReference type="PROSITE" id="PS00631">
    <property type="entry name" value="CYTOSOL_AP"/>
    <property type="match status" value="1"/>
</dbReference>
<name>K0YHZ6_9CORY</name>
<dbReference type="Proteomes" id="UP000006078">
    <property type="component" value="Unassembled WGS sequence"/>
</dbReference>
<feature type="active site" evidence="8">
    <location>
        <position position="387"/>
    </location>
</feature>
<evidence type="ECO:0000256" key="8">
    <source>
        <dbReference type="HAMAP-Rule" id="MF_00181"/>
    </source>
</evidence>
<dbReference type="EMBL" id="AHAE01000017">
    <property type="protein sequence ID" value="EJZ82798.1"/>
    <property type="molecule type" value="Genomic_DNA"/>
</dbReference>
<keyword evidence="5 8" id="KW-0645">Protease</keyword>
<comment type="similarity">
    <text evidence="3 8">Belongs to the peptidase M17 family.</text>
</comment>
<dbReference type="GO" id="GO:0005737">
    <property type="term" value="C:cytoplasm"/>
    <property type="evidence" value="ECO:0007669"/>
    <property type="project" value="UniProtKB-SubCell"/>
</dbReference>
<comment type="catalytic activity">
    <reaction evidence="2 8">
        <text>Release of an N-terminal amino acid, preferentially leucine, but not glutamic or aspartic acids.</text>
        <dbReference type="EC" id="3.4.11.10"/>
    </reaction>
</comment>
<dbReference type="RefSeq" id="WP_004600180.1">
    <property type="nucleotide sequence ID" value="NZ_JH815192.1"/>
</dbReference>
<reference evidence="10 11" key="1">
    <citation type="submission" date="2012-08" db="EMBL/GenBank/DDBJ databases">
        <title>The Genome Sequence of Turicella otitidis ATCC 51513.</title>
        <authorList>
            <consortium name="The Broad Institute Genome Sequencing Platform"/>
            <person name="Earl A."/>
            <person name="Ward D."/>
            <person name="Feldgarden M."/>
            <person name="Gevers D."/>
            <person name="Huys G."/>
            <person name="Walker B."/>
            <person name="Young S.K."/>
            <person name="Zeng Q."/>
            <person name="Gargeya S."/>
            <person name="Fitzgerald M."/>
            <person name="Haas B."/>
            <person name="Abouelleil A."/>
            <person name="Alvarado L."/>
            <person name="Arachchi H.M."/>
            <person name="Berlin A.M."/>
            <person name="Chapman S.B."/>
            <person name="Goldberg J."/>
            <person name="Griggs A."/>
            <person name="Gujja S."/>
            <person name="Hansen M."/>
            <person name="Howarth C."/>
            <person name="Imamovic A."/>
            <person name="Larimer J."/>
            <person name="McCowen C."/>
            <person name="Montmayeur A."/>
            <person name="Murphy C."/>
            <person name="Neiman D."/>
            <person name="Pearson M."/>
            <person name="Priest M."/>
            <person name="Roberts A."/>
            <person name="Saif S."/>
            <person name="Shea T."/>
            <person name="Sisk P."/>
            <person name="Sykes S."/>
            <person name="Wortman J."/>
            <person name="Nusbaum C."/>
            <person name="Birren B."/>
        </authorList>
    </citation>
    <scope>NUCLEOTIDE SEQUENCE [LARGE SCALE GENOMIC DNA]</scope>
    <source>
        <strain evidence="10 11">ATCC 51513</strain>
    </source>
</reference>
<feature type="active site" evidence="8">
    <location>
        <position position="313"/>
    </location>
</feature>
<dbReference type="Gene3D" id="3.40.220.10">
    <property type="entry name" value="Leucine Aminopeptidase, subunit E, domain 1"/>
    <property type="match status" value="1"/>
</dbReference>
<dbReference type="InterPro" id="IPR043472">
    <property type="entry name" value="Macro_dom-like"/>
</dbReference>
<feature type="domain" description="Cytosol aminopeptidase" evidence="9">
    <location>
        <begin position="381"/>
        <end position="388"/>
    </location>
</feature>
<proteinExistence type="inferred from homology"/>
<evidence type="ECO:0000259" key="9">
    <source>
        <dbReference type="PROSITE" id="PS00631"/>
    </source>
</evidence>
<dbReference type="InterPro" id="IPR023042">
    <property type="entry name" value="Peptidase_M17_leu_NH2_pept"/>
</dbReference>
<keyword evidence="4 8" id="KW-0031">Aminopeptidase</keyword>
<dbReference type="CDD" id="cd00433">
    <property type="entry name" value="Peptidase_M17"/>
    <property type="match status" value="1"/>
</dbReference>
<accession>K0YHZ6</accession>
<keyword evidence="8" id="KW-0464">Manganese</keyword>
<feature type="binding site" evidence="8">
    <location>
        <position position="383"/>
    </location>
    <ligand>
        <name>Mn(2+)</name>
        <dbReference type="ChEBI" id="CHEBI:29035"/>
        <label>1</label>
    </ligand>
</feature>
<organism evidence="10 11">
    <name type="scientific">Corynebacterium otitidis ATCC 51513</name>
    <dbReference type="NCBI Taxonomy" id="883169"/>
    <lineage>
        <taxon>Bacteria</taxon>
        <taxon>Bacillati</taxon>
        <taxon>Actinomycetota</taxon>
        <taxon>Actinomycetes</taxon>
        <taxon>Mycobacteriales</taxon>
        <taxon>Corynebacteriaceae</taxon>
        <taxon>Corynebacterium</taxon>
    </lineage>
</organism>
<dbReference type="Pfam" id="PF00883">
    <property type="entry name" value="Peptidase_M17"/>
    <property type="match status" value="1"/>
</dbReference>
<dbReference type="PANTHER" id="PTHR11963:SF23">
    <property type="entry name" value="CYTOSOL AMINOPEPTIDASE"/>
    <property type="match status" value="1"/>
</dbReference>
<feature type="binding site" evidence="8">
    <location>
        <position position="301"/>
    </location>
    <ligand>
        <name>Mn(2+)</name>
        <dbReference type="ChEBI" id="CHEBI:29035"/>
        <label>2</label>
    </ligand>
</feature>
<dbReference type="GO" id="GO:0030145">
    <property type="term" value="F:manganese ion binding"/>
    <property type="evidence" value="ECO:0007669"/>
    <property type="project" value="UniProtKB-UniRule"/>
</dbReference>
<evidence type="ECO:0000256" key="1">
    <source>
        <dbReference type="ARBA" id="ARBA00000135"/>
    </source>
</evidence>
<keyword evidence="11" id="KW-1185">Reference proteome</keyword>
<dbReference type="Gene3D" id="3.40.630.10">
    <property type="entry name" value="Zn peptidases"/>
    <property type="match status" value="1"/>
</dbReference>
<evidence type="ECO:0000256" key="4">
    <source>
        <dbReference type="ARBA" id="ARBA00022438"/>
    </source>
</evidence>
<dbReference type="eggNOG" id="COG0260">
    <property type="taxonomic scope" value="Bacteria"/>
</dbReference>
<evidence type="ECO:0000256" key="2">
    <source>
        <dbReference type="ARBA" id="ARBA00000967"/>
    </source>
</evidence>
<dbReference type="PATRIC" id="fig|883169.3.peg.274"/>
<dbReference type="Pfam" id="PF02789">
    <property type="entry name" value="Peptidase_M17_N"/>
    <property type="match status" value="1"/>
</dbReference>
<evidence type="ECO:0000313" key="11">
    <source>
        <dbReference type="Proteomes" id="UP000006078"/>
    </source>
</evidence>
<dbReference type="GO" id="GO:0006508">
    <property type="term" value="P:proteolysis"/>
    <property type="evidence" value="ECO:0007669"/>
    <property type="project" value="UniProtKB-KW"/>
</dbReference>
<feature type="binding site" evidence="8">
    <location>
        <position position="385"/>
    </location>
    <ligand>
        <name>Mn(2+)</name>
        <dbReference type="ChEBI" id="CHEBI:29035"/>
        <label>1</label>
    </ligand>
</feature>
<feature type="binding site" evidence="8">
    <location>
        <position position="306"/>
    </location>
    <ligand>
        <name>Mn(2+)</name>
        <dbReference type="ChEBI" id="CHEBI:29035"/>
        <label>1</label>
    </ligand>
</feature>
<evidence type="ECO:0000256" key="6">
    <source>
        <dbReference type="ARBA" id="ARBA00022801"/>
    </source>
</evidence>
<protein>
    <recommendedName>
        <fullName evidence="8">Probable cytosol aminopeptidase</fullName>
        <ecNumber evidence="8">3.4.11.1</ecNumber>
    </recommendedName>
    <alternativeName>
        <fullName evidence="8">Leucine aminopeptidase</fullName>
        <shortName evidence="8">LAP</shortName>
        <ecNumber evidence="8">3.4.11.10</ecNumber>
    </alternativeName>
    <alternativeName>
        <fullName evidence="8">Leucyl aminopeptidase</fullName>
    </alternativeName>
</protein>
<dbReference type="EC" id="3.4.11.1" evidence="8"/>
<feature type="binding site" evidence="8">
    <location>
        <position position="306"/>
    </location>
    <ligand>
        <name>Mn(2+)</name>
        <dbReference type="ChEBI" id="CHEBI:29035"/>
        <label>2</label>
    </ligand>
</feature>
<feature type="binding site" evidence="8">
    <location>
        <position position="324"/>
    </location>
    <ligand>
        <name>Mn(2+)</name>
        <dbReference type="ChEBI" id="CHEBI:29035"/>
        <label>2</label>
    </ligand>
</feature>
<evidence type="ECO:0000256" key="3">
    <source>
        <dbReference type="ARBA" id="ARBA00009528"/>
    </source>
</evidence>
<dbReference type="HAMAP" id="MF_00181">
    <property type="entry name" value="Cytosol_peptidase_M17"/>
    <property type="match status" value="1"/>
</dbReference>
<dbReference type="SUPFAM" id="SSF53187">
    <property type="entry name" value="Zn-dependent exopeptidases"/>
    <property type="match status" value="1"/>
</dbReference>
<dbReference type="NCBIfam" id="NF002073">
    <property type="entry name" value="PRK00913.1-2"/>
    <property type="match status" value="1"/>
</dbReference>
<keyword evidence="6 8" id="KW-0378">Hydrolase</keyword>
<dbReference type="OrthoDB" id="9809354at2"/>
<gene>
    <name evidence="8" type="primary">pepA</name>
    <name evidence="10" type="ORF">HMPREF9719_00290</name>
</gene>
<feature type="binding site" evidence="8">
    <location>
        <position position="385"/>
    </location>
    <ligand>
        <name>Mn(2+)</name>
        <dbReference type="ChEBI" id="CHEBI:29035"/>
        <label>2</label>
    </ligand>
</feature>
<dbReference type="InterPro" id="IPR000819">
    <property type="entry name" value="Peptidase_M17_C"/>
</dbReference>
<keyword evidence="8" id="KW-0963">Cytoplasm</keyword>
<dbReference type="PANTHER" id="PTHR11963">
    <property type="entry name" value="LEUCINE AMINOPEPTIDASE-RELATED"/>
    <property type="match status" value="1"/>
</dbReference>
<dbReference type="SUPFAM" id="SSF52949">
    <property type="entry name" value="Macro domain-like"/>
    <property type="match status" value="1"/>
</dbReference>
<sequence length="537" mass="56180">MSSKKDHPPRQLPAYGTIATAELTKSVPKEATVAVVPVLAGGDADATVSLPGSLVADERAAAEIVRQLEVHGATGALGEVHALVAPESATKKGLPERLVAVGLGEERLLPGGRDADEGAGDRIRRAAGEAARAVAKGATGPVVVATTLGDWGIREAVEGWILGSYTFRGERGAGGRTVVASPGTGRVQVESHVAVLTEKRPTTREKEELVRATIIAESVAFARDLVNTPANVLNPEAYANELAGQAEFFGLDSEILDETELHREGFGGVLAVGGGSERPPRVVRLSWKPRKAKRHVALVGKGITFDTGGISLKPASGMEKMISDMGGSAAAAAAAIAAARLNLPIQVTATLPLAENMPSGKATRPGDVVTHYGGITTEILNTDAEGRLVLADAIARASEDEPDFLLETATLTGAQITALGNHTAGVMGSEEFRDRVAQTGRREGERAWAMPLLEEHTEELASPIADIRNHSNSRDGGMLYAGRYLEQFVGEGIQWAHVDVAGPSWNDKGPSGYTPSRATGVPARTFIAVLEELAEES</sequence>
<comment type="catalytic activity">
    <reaction evidence="1 8">
        <text>Release of an N-terminal amino acid, Xaa-|-Yaa-, in which Xaa is preferably Leu, but may be other amino acids including Pro although not Arg or Lys, and Yaa may be Pro. Amino acid amides and methyl esters are also readily hydrolyzed, but rates on arylamides are exceedingly low.</text>
        <dbReference type="EC" id="3.4.11.1"/>
    </reaction>
</comment>
<dbReference type="PRINTS" id="PR00481">
    <property type="entry name" value="LAMNOPPTDASE"/>
</dbReference>
<dbReference type="STRING" id="29321.AAV33_00625"/>
<comment type="function">
    <text evidence="7 8">Presumably involved in the processing and regular turnover of intracellular proteins. Catalyzes the removal of unsubstituted N-terminal amino acids from various peptides.</text>
</comment>
<comment type="subcellular location">
    <subcellularLocation>
        <location evidence="8">Cytoplasm</location>
    </subcellularLocation>
</comment>
<dbReference type="AlphaFoldDB" id="K0YHZ6"/>
<dbReference type="EC" id="3.4.11.10" evidence="8"/>
<dbReference type="GO" id="GO:0070006">
    <property type="term" value="F:metalloaminopeptidase activity"/>
    <property type="evidence" value="ECO:0007669"/>
    <property type="project" value="InterPro"/>
</dbReference>
<dbReference type="InterPro" id="IPR011356">
    <property type="entry name" value="Leucine_aapep/pepB"/>
</dbReference>
<comment type="cofactor">
    <cofactor evidence="8">
        <name>Mn(2+)</name>
        <dbReference type="ChEBI" id="CHEBI:29035"/>
    </cofactor>
    <text evidence="8">Binds 2 manganese ions per subunit.</text>
</comment>
<evidence type="ECO:0000313" key="10">
    <source>
        <dbReference type="EMBL" id="EJZ82798.1"/>
    </source>
</evidence>
<comment type="caution">
    <text evidence="10">The sequence shown here is derived from an EMBL/GenBank/DDBJ whole genome shotgun (WGS) entry which is preliminary data.</text>
</comment>
<keyword evidence="8" id="KW-0479">Metal-binding</keyword>
<evidence type="ECO:0000256" key="5">
    <source>
        <dbReference type="ARBA" id="ARBA00022670"/>
    </source>
</evidence>
<dbReference type="InterPro" id="IPR008283">
    <property type="entry name" value="Peptidase_M17_N"/>
</dbReference>
<dbReference type="HOGENOM" id="CLU_013734_2_2_11"/>